<evidence type="ECO:0000256" key="8">
    <source>
        <dbReference type="ARBA" id="ARBA00033408"/>
    </source>
</evidence>
<dbReference type="EMBL" id="JASKMB010000030">
    <property type="protein sequence ID" value="MDT6973474.1"/>
    <property type="molecule type" value="Genomic_DNA"/>
</dbReference>
<dbReference type="InterPro" id="IPR003395">
    <property type="entry name" value="RecF/RecN/SMC_N"/>
</dbReference>
<keyword evidence="7 9" id="KW-0234">DNA repair</keyword>
<evidence type="ECO:0000256" key="3">
    <source>
        <dbReference type="ARBA" id="ARBA00021315"/>
    </source>
</evidence>
<keyword evidence="5 9" id="KW-0227">DNA damage</keyword>
<protein>
    <recommendedName>
        <fullName evidence="3 9">DNA repair protein RecN</fullName>
    </recommendedName>
    <alternativeName>
        <fullName evidence="8 9">Recombination protein N</fullName>
    </alternativeName>
</protein>
<evidence type="ECO:0000256" key="10">
    <source>
        <dbReference type="SAM" id="Coils"/>
    </source>
</evidence>
<keyword evidence="10" id="KW-0175">Coiled coil</keyword>
<accession>A0ABU3JEJ5</accession>
<keyword evidence="6" id="KW-0067">ATP-binding</keyword>
<name>A0ABU3JEJ5_9ACTN</name>
<dbReference type="Proteomes" id="UP001257895">
    <property type="component" value="Unassembled WGS sequence"/>
</dbReference>
<dbReference type="RefSeq" id="WP_215048310.1">
    <property type="nucleotide sequence ID" value="NZ_BAAAGV010000194.1"/>
</dbReference>
<dbReference type="PIRSF" id="PIRSF003128">
    <property type="entry name" value="RecN"/>
    <property type="match status" value="1"/>
</dbReference>
<evidence type="ECO:0000256" key="2">
    <source>
        <dbReference type="ARBA" id="ARBA00009441"/>
    </source>
</evidence>
<dbReference type="NCBIfam" id="TIGR00634">
    <property type="entry name" value="recN"/>
    <property type="match status" value="1"/>
</dbReference>
<feature type="domain" description="RecF/RecN/SMC N-terminal" evidence="11">
    <location>
        <begin position="18"/>
        <end position="533"/>
    </location>
</feature>
<dbReference type="PANTHER" id="PTHR11059:SF0">
    <property type="entry name" value="DNA REPAIR PROTEIN RECN"/>
    <property type="match status" value="1"/>
</dbReference>
<evidence type="ECO:0000256" key="4">
    <source>
        <dbReference type="ARBA" id="ARBA00022741"/>
    </source>
</evidence>
<evidence type="ECO:0000256" key="1">
    <source>
        <dbReference type="ARBA" id="ARBA00003618"/>
    </source>
</evidence>
<evidence type="ECO:0000313" key="12">
    <source>
        <dbReference type="EMBL" id="MDT6973474.1"/>
    </source>
</evidence>
<feature type="coiled-coil region" evidence="10">
    <location>
        <begin position="347"/>
        <end position="381"/>
    </location>
</feature>
<evidence type="ECO:0000256" key="9">
    <source>
        <dbReference type="PIRNR" id="PIRNR003128"/>
    </source>
</evidence>
<dbReference type="Gene3D" id="3.40.50.300">
    <property type="entry name" value="P-loop containing nucleotide triphosphate hydrolases"/>
    <property type="match status" value="2"/>
</dbReference>
<evidence type="ECO:0000256" key="6">
    <source>
        <dbReference type="ARBA" id="ARBA00022840"/>
    </source>
</evidence>
<organism evidence="12 13">
    <name type="scientific">Streptomyces thermocarboxydus</name>
    <dbReference type="NCBI Taxonomy" id="59299"/>
    <lineage>
        <taxon>Bacteria</taxon>
        <taxon>Bacillati</taxon>
        <taxon>Actinomycetota</taxon>
        <taxon>Actinomycetes</taxon>
        <taxon>Kitasatosporales</taxon>
        <taxon>Streptomycetaceae</taxon>
        <taxon>Streptomyces</taxon>
    </lineage>
</organism>
<comment type="caution">
    <text evidence="12">The sequence shown here is derived from an EMBL/GenBank/DDBJ whole genome shotgun (WGS) entry which is preliminary data.</text>
</comment>
<comment type="similarity">
    <text evidence="2 9">Belongs to the RecN family.</text>
</comment>
<keyword evidence="4" id="KW-0547">Nucleotide-binding</keyword>
<evidence type="ECO:0000259" key="11">
    <source>
        <dbReference type="Pfam" id="PF02463"/>
    </source>
</evidence>
<evidence type="ECO:0000313" key="13">
    <source>
        <dbReference type="Proteomes" id="UP001257895"/>
    </source>
</evidence>
<sequence>MVVSVLEEMRIRSLGVIDDAVVELSPGFTAVTGETGAGKTMVVTSLGLLLGGRADAALVRIGARNAVVEGRIAVPEGSPAVVRAEEAGAELDEGTLLVSRTVSAEGRSRAHLGGRSVPVGLLAELADDLVAVHGQSDQQGLMKLSRQRQALDRYAGYAVAVPLGKYAEAYKRLRAVAAELEEITTRARERAQEADMLRFGLEEIAAVEPRAGEDTELAEEAERLGHAEALASAAAVAHAALAGNPEDPEGVDAGTLVAGAQRALEAVRAHDPALAALTDRIGEVGILLSDVAGELAGYADDLDADPLRLAAVEERRAALNALTRKYGEDVTEVLAWAERSAARLTELEGDDERIGELTAERDALRAELGALAQELSEARAEAAERFAAAVTEELASLAMPHARVSFDIRQTEDPDGVEVNGRTVAYGPSGVDEVELLLAPHPGAPPRPIAKGASGGELSRVMLAVEVVFAGTDPVPTYLFDEVDAGVGGKAAVEIGRRLARLAKKAQVVVVTHLPQVAAFADRQLLVEKTDDGSVTRSGVKVLEGEDRVRELSRMLAGQEDSETARAHAEELLAAARADA</sequence>
<comment type="function">
    <text evidence="1 9">May be involved in recombinational repair of damaged DNA.</text>
</comment>
<evidence type="ECO:0000256" key="5">
    <source>
        <dbReference type="ARBA" id="ARBA00022763"/>
    </source>
</evidence>
<keyword evidence="13" id="KW-1185">Reference proteome</keyword>
<dbReference type="SUPFAM" id="SSF52540">
    <property type="entry name" value="P-loop containing nucleoside triphosphate hydrolases"/>
    <property type="match status" value="1"/>
</dbReference>
<evidence type="ECO:0000256" key="7">
    <source>
        <dbReference type="ARBA" id="ARBA00023204"/>
    </source>
</evidence>
<dbReference type="Pfam" id="PF02463">
    <property type="entry name" value="SMC_N"/>
    <property type="match status" value="1"/>
</dbReference>
<dbReference type="InterPro" id="IPR004604">
    <property type="entry name" value="DNA_recomb/repair_RecN"/>
</dbReference>
<gene>
    <name evidence="12" type="primary">recN</name>
    <name evidence="12" type="ORF">QNO05_27015</name>
</gene>
<dbReference type="PANTHER" id="PTHR11059">
    <property type="entry name" value="DNA REPAIR PROTEIN RECN"/>
    <property type="match status" value="1"/>
</dbReference>
<reference evidence="12 13" key="1">
    <citation type="submission" date="2023-05" db="EMBL/GenBank/DDBJ databases">
        <title>Streptomyces fuscus sp. nov., a brown-black pigment producing actinomyces isolated from dry sand of Sea duck farm.</title>
        <authorList>
            <person name="Xie J."/>
            <person name="Shen N."/>
        </authorList>
    </citation>
    <scope>NUCLEOTIDE SEQUENCE [LARGE SCALE GENOMIC DNA]</scope>
    <source>
        <strain evidence="12 13">CGMCC 4.1883</strain>
    </source>
</reference>
<proteinExistence type="inferred from homology"/>
<dbReference type="CDD" id="cd03241">
    <property type="entry name" value="ABC_RecN"/>
    <property type="match status" value="2"/>
</dbReference>
<dbReference type="InterPro" id="IPR027417">
    <property type="entry name" value="P-loop_NTPase"/>
</dbReference>